<name>A0A2U1AXY7_9BACT</name>
<keyword evidence="2" id="KW-1185">Reference proteome</keyword>
<dbReference type="EMBL" id="QEKI01000005">
    <property type="protein sequence ID" value="PVY41278.1"/>
    <property type="molecule type" value="Genomic_DNA"/>
</dbReference>
<dbReference type="AlphaFoldDB" id="A0A2U1AXY7"/>
<comment type="caution">
    <text evidence="1">The sequence shown here is derived from an EMBL/GenBank/DDBJ whole genome shotgun (WGS) entry which is preliminary data.</text>
</comment>
<dbReference type="PROSITE" id="PS51257">
    <property type="entry name" value="PROKAR_LIPOPROTEIN"/>
    <property type="match status" value="1"/>
</dbReference>
<reference evidence="1 2" key="1">
    <citation type="submission" date="2018-04" db="EMBL/GenBank/DDBJ databases">
        <title>Genomic Encyclopedia of Type Strains, Phase IV (KMG-IV): sequencing the most valuable type-strain genomes for metagenomic binning, comparative biology and taxonomic classification.</title>
        <authorList>
            <person name="Goeker M."/>
        </authorList>
    </citation>
    <scope>NUCLEOTIDE SEQUENCE [LARGE SCALE GENOMIC DNA]</scope>
    <source>
        <strain evidence="1 2">DSM 100231</strain>
    </source>
</reference>
<sequence>MVRYLHSGIDNKWLEMNILWNVALLLTLLLAGVSCRQAQDIKAFTEAKYSLHSVRGIKLNGIDVEQRIQERSGFSNEERDSLLTAVTSNSLEVSAVLALHVDMLEPGENERSLTITRLRWLLEVDGEEALTGTIDETMVLHEGLNQLPIATPVGLAADGNMPNYTGLSRLITLLGQQADIRERVKLKIKPTLKTPVGNIESPAFITVSKPAGVMAFFR</sequence>
<proteinExistence type="predicted"/>
<evidence type="ECO:0000313" key="1">
    <source>
        <dbReference type="EMBL" id="PVY41278.1"/>
    </source>
</evidence>
<accession>A0A2U1AXY7</accession>
<protein>
    <recommendedName>
        <fullName evidence="3">Late embryogenesis abundant protein</fullName>
    </recommendedName>
</protein>
<evidence type="ECO:0000313" key="2">
    <source>
        <dbReference type="Proteomes" id="UP000245466"/>
    </source>
</evidence>
<dbReference type="Proteomes" id="UP000245466">
    <property type="component" value="Unassembled WGS sequence"/>
</dbReference>
<evidence type="ECO:0008006" key="3">
    <source>
        <dbReference type="Google" id="ProtNLM"/>
    </source>
</evidence>
<organism evidence="1 2">
    <name type="scientific">Pontibacter virosus</name>
    <dbReference type="NCBI Taxonomy" id="1765052"/>
    <lineage>
        <taxon>Bacteria</taxon>
        <taxon>Pseudomonadati</taxon>
        <taxon>Bacteroidota</taxon>
        <taxon>Cytophagia</taxon>
        <taxon>Cytophagales</taxon>
        <taxon>Hymenobacteraceae</taxon>
        <taxon>Pontibacter</taxon>
    </lineage>
</organism>
<gene>
    <name evidence="1" type="ORF">C8E01_105207</name>
</gene>